<evidence type="ECO:0000313" key="3">
    <source>
        <dbReference type="EMBL" id="MCU6761848.1"/>
    </source>
</evidence>
<accession>A0ABT2TI28</accession>
<reference evidence="3 4" key="1">
    <citation type="journal article" date="2021" name="ISME Commun">
        <title>Automated analysis of genomic sequences facilitates high-throughput and comprehensive description of bacteria.</title>
        <authorList>
            <person name="Hitch T.C.A."/>
        </authorList>
    </citation>
    <scope>NUCLEOTIDE SEQUENCE [LARGE SCALE GENOMIC DNA]</scope>
    <source>
        <strain evidence="3 4">Sanger_109</strain>
    </source>
</reference>
<dbReference type="Pfam" id="PF02608">
    <property type="entry name" value="Bmp"/>
    <property type="match status" value="1"/>
</dbReference>
<name>A0ABT2TI28_9FIRM</name>
<dbReference type="EMBL" id="JAOQJQ010000002">
    <property type="protein sequence ID" value="MCU6761848.1"/>
    <property type="molecule type" value="Genomic_DNA"/>
</dbReference>
<proteinExistence type="predicted"/>
<feature type="domain" description="ABC transporter substrate-binding protein PnrA-like" evidence="2">
    <location>
        <begin position="296"/>
        <end position="458"/>
    </location>
</feature>
<dbReference type="Gene3D" id="3.40.50.2300">
    <property type="match status" value="2"/>
</dbReference>
<organism evidence="3 4">
    <name type="scientific">Brotonthovivens ammoniilytica</name>
    <dbReference type="NCBI Taxonomy" id="2981725"/>
    <lineage>
        <taxon>Bacteria</taxon>
        <taxon>Bacillati</taxon>
        <taxon>Bacillota</taxon>
        <taxon>Clostridia</taxon>
        <taxon>Lachnospirales</taxon>
        <taxon>Lachnospiraceae</taxon>
        <taxon>Brotonthovivens</taxon>
    </lineage>
</organism>
<keyword evidence="4" id="KW-1185">Reference proteome</keyword>
<evidence type="ECO:0000256" key="1">
    <source>
        <dbReference type="ARBA" id="ARBA00022729"/>
    </source>
</evidence>
<dbReference type="PANTHER" id="PTHR43208:SF1">
    <property type="entry name" value="ABC TRANSPORTER SUBSTRATE-BINDING PROTEIN"/>
    <property type="match status" value="1"/>
</dbReference>
<gene>
    <name evidence="3" type="ORF">OCV88_05770</name>
</gene>
<evidence type="ECO:0000259" key="2">
    <source>
        <dbReference type="Pfam" id="PF02608"/>
    </source>
</evidence>
<dbReference type="PANTHER" id="PTHR43208">
    <property type="entry name" value="ABC TRANSPORTER SUBSTRATE-BINDING PROTEIN"/>
    <property type="match status" value="1"/>
</dbReference>
<dbReference type="InterPro" id="IPR003760">
    <property type="entry name" value="PnrA-like"/>
</dbReference>
<comment type="caution">
    <text evidence="3">The sequence shown here is derived from an EMBL/GenBank/DDBJ whole genome shotgun (WGS) entry which is preliminary data.</text>
</comment>
<evidence type="ECO:0000313" key="4">
    <source>
        <dbReference type="Proteomes" id="UP001652442"/>
    </source>
</evidence>
<dbReference type="InterPro" id="IPR052910">
    <property type="entry name" value="ABC-Purine-Binding"/>
</dbReference>
<sequence length="643" mass="72948">MNYDNYRSAQKLGKKSIQQCQSEGRSDKLPVLDEILKHADIQSEVPLGLIDIPAEQLVGTKTAGRSTAFAPDFMPVLDERSEFASKWIYLYDSHLSEGIREPVKAYEYLHNYYVQEGNKRVSVLKFCGAASIPGYVTRIIPARSSDPEIKKYYEFLDFYNATNINYLLFSKLGSYQSLCELIGKRKYERWNDEERLNFRSAFIRFSGAYEALGGSEFKITPGDAMLVYLNVFGYLQLCSETPSEIRENLEKLWDEIILLNNDQKVNLKLDPLPVPEQKKNLFTRLLPPQGSSKFYKIAFINAKNSSTSGWTYGHTLGRMYLEDKYHDILETKAYDNVTPDTALSVMEQAIAEGCEIIFTTTPEFQNASLKAAITHPEVKILNCSLNVSHKYIRTYYGRMYEAKFLTGILAGIMTDTDKIGYIADYPIYGMTANINAFALGVKAVNPKAKVYLEWSTALKNQGLNLTEHFMGIGATYISSQEMIIPNKASRQFGLYRVNGETPVNLACPVWHWGKYYERIILSIKNNIWNQEGKSDIEKALNYWWGMSANVIDIIWSPGIPSATMNILDVLRQSILNCDYNPFSGDIYSQTGKVKAKEEGSLTPKEIITMNWLADNIIGTIPSLEDLREEARTVVKLEGTNKEA</sequence>
<protein>
    <submittedName>
        <fullName evidence="3">BMP family ABC transporter substrate-binding protein</fullName>
    </submittedName>
</protein>
<keyword evidence="1" id="KW-0732">Signal</keyword>
<dbReference type="Proteomes" id="UP001652442">
    <property type="component" value="Unassembled WGS sequence"/>
</dbReference>
<dbReference type="RefSeq" id="WP_158424628.1">
    <property type="nucleotide sequence ID" value="NZ_JAOQJQ010000002.1"/>
</dbReference>